<keyword evidence="1" id="KW-0347">Helicase</keyword>
<accession>A0A157T0Y9</accession>
<organism evidence="1 2">
    <name type="scientific">Saccharolobus solfataricus</name>
    <name type="common">Sulfolobus solfataricus</name>
    <dbReference type="NCBI Taxonomy" id="2287"/>
    <lineage>
        <taxon>Archaea</taxon>
        <taxon>Thermoproteota</taxon>
        <taxon>Thermoprotei</taxon>
        <taxon>Sulfolobales</taxon>
        <taxon>Sulfolobaceae</taxon>
        <taxon>Saccharolobus</taxon>
    </lineage>
</organism>
<dbReference type="Proteomes" id="UP000076770">
    <property type="component" value="Chromosome i"/>
</dbReference>
<dbReference type="AlphaFoldDB" id="A0A157T0Y9"/>
<dbReference type="EMBL" id="LT549890">
    <property type="protein sequence ID" value="SAI84919.1"/>
    <property type="molecule type" value="Genomic_DNA"/>
</dbReference>
<dbReference type="GO" id="GO:0004386">
    <property type="term" value="F:helicase activity"/>
    <property type="evidence" value="ECO:0007669"/>
    <property type="project" value="UniProtKB-KW"/>
</dbReference>
<reference evidence="2" key="1">
    <citation type="submission" date="2016-04" db="EMBL/GenBank/DDBJ databases">
        <authorList>
            <person name="Shah S.A."/>
            <person name="Garrett R.A."/>
        </authorList>
    </citation>
    <scope>NUCLEOTIDE SEQUENCE [LARGE SCALE GENOMIC DNA]</scope>
    <source>
        <strain evidence="2">ATCC 35091 / DSM 1616 / JCM 8930 / NBRC 15331 / P1</strain>
    </source>
</reference>
<dbReference type="PATRIC" id="fig|2287.9.peg.1392"/>
<keyword evidence="1" id="KW-0067">ATP-binding</keyword>
<keyword evidence="1" id="KW-0378">Hydrolase</keyword>
<keyword evidence="1" id="KW-0547">Nucleotide-binding</keyword>
<gene>
    <name evidence="1" type="ORF">SSOP1_1365</name>
</gene>
<proteinExistence type="predicted"/>
<evidence type="ECO:0000313" key="2">
    <source>
        <dbReference type="Proteomes" id="UP000076770"/>
    </source>
</evidence>
<name>A0A157T0Y9_SACSO</name>
<sequence>MLRMIEEVFELLNCKETEREIDGKKFSVCEDTNFILNLPIGHLKDAILPLEDYLSTHTTNNFSRLTRVVPNDYEVSQIPFSKFLLNLYSDPISKIPRFEILTSLLVFDEYQLMSDNALIATTDELARSGTNAIFSTSTPSVFFEEEIRRRFRNRRVVSISIVNEYGQAIEGRNCVKKGEGYYQCRGNYEVIELIEDFRIRDLDYEIVKGEDVFKLKEAFTLFVNSWEKALKLYKKLREKRNVEVCLLYDDGECNVIITPKIMPTRSNVVSEISPLPRIIARSGMINDSDKIYIWIDKDNYDAMTQSTFNLLSNIKVCLKHPFGCSGKEGYANKIILKPNIDERLIKRLSEISHLMDKREFEKITELFSDFITVDLFTDSGKISEVSPEFVYENKKKILYYGDECVYTYFLDGEKCSKTAYNWLEGGGVLWFKRNLARAYKNYVEENGEKKVFLGLKARDVEEWI</sequence>
<protein>
    <submittedName>
        <fullName evidence="1">RNA helicase</fullName>
    </submittedName>
</protein>
<evidence type="ECO:0000313" key="1">
    <source>
        <dbReference type="EMBL" id="SAI84919.1"/>
    </source>
</evidence>